<protein>
    <submittedName>
        <fullName evidence="6">C25 family cysteine peptidase</fullName>
    </submittedName>
</protein>
<dbReference type="InterPro" id="IPR029030">
    <property type="entry name" value="Caspase-like_dom_sf"/>
</dbReference>
<evidence type="ECO:0000256" key="2">
    <source>
        <dbReference type="SAM" id="SignalP"/>
    </source>
</evidence>
<dbReference type="SUPFAM" id="SSF52129">
    <property type="entry name" value="Caspase-like"/>
    <property type="match status" value="1"/>
</dbReference>
<feature type="signal peptide" evidence="2">
    <location>
        <begin position="1"/>
        <end position="27"/>
    </location>
</feature>
<name>A0ABV6YIB2_UNCEI</name>
<dbReference type="Gene3D" id="3.40.50.1460">
    <property type="match status" value="1"/>
</dbReference>
<feature type="domain" description="Gingipain" evidence="3">
    <location>
        <begin position="249"/>
        <end position="586"/>
    </location>
</feature>
<evidence type="ECO:0000259" key="5">
    <source>
        <dbReference type="Pfam" id="PF13860"/>
    </source>
</evidence>
<dbReference type="InterPro" id="IPR038490">
    <property type="entry name" value="Gingipain_propep_sf"/>
</dbReference>
<dbReference type="EMBL" id="JBHPKH010000003">
    <property type="protein sequence ID" value="MFC1572076.1"/>
    <property type="molecule type" value="Genomic_DNA"/>
</dbReference>
<proteinExistence type="predicted"/>
<accession>A0ABV6YIB2</accession>
<dbReference type="Proteomes" id="UP001593833">
    <property type="component" value="Unassembled WGS sequence"/>
</dbReference>
<keyword evidence="1 2" id="KW-0732">Signal</keyword>
<evidence type="ECO:0000259" key="4">
    <source>
        <dbReference type="Pfam" id="PF08126"/>
    </source>
</evidence>
<evidence type="ECO:0000259" key="3">
    <source>
        <dbReference type="Pfam" id="PF01364"/>
    </source>
</evidence>
<dbReference type="InterPro" id="IPR025965">
    <property type="entry name" value="FlgD/Vpr_Ig-like"/>
</dbReference>
<feature type="chain" id="PRO_5045376589" evidence="2">
    <location>
        <begin position="28"/>
        <end position="785"/>
    </location>
</feature>
<feature type="domain" description="FlgD/Vpr Ig-like" evidence="5">
    <location>
        <begin position="712"/>
        <end position="773"/>
    </location>
</feature>
<evidence type="ECO:0000313" key="7">
    <source>
        <dbReference type="Proteomes" id="UP001593833"/>
    </source>
</evidence>
<dbReference type="Pfam" id="PF08126">
    <property type="entry name" value="Propeptide_C25"/>
    <property type="match status" value="1"/>
</dbReference>
<feature type="domain" description="Gingipain propeptide" evidence="4">
    <location>
        <begin position="59"/>
        <end position="193"/>
    </location>
</feature>
<dbReference type="Gene3D" id="2.60.40.10">
    <property type="entry name" value="Immunoglobulins"/>
    <property type="match status" value="1"/>
</dbReference>
<dbReference type="Gene3D" id="3.40.50.10390">
    <property type="entry name" value="Gingipain r, domain 1"/>
    <property type="match status" value="1"/>
</dbReference>
<sequence>MRVSLTCCFVVLCIFSAAAVLTSPATAWMVREADGGGMEFVGQVHIQEGELSFRELHGFDVVDIEGGRYLETLGSPMLPVKQIRVAIPQGWTATGVRATTVDSEELKGVYNILPAQPPLTTNMNSWEEVWVVPNHEVYASPEAYPTQSVRFLGQCDLAGQAMAVIDLYPLAYIPLDGILSLHTSLSLAIECSNDGARGDFLPLGTSAQRAEAYEQKVAGMVINPEQVQVLTPGPMASRTSRLDPGTFDYVVIAQPDYVDAFDPLIEWKMRKGSPATFVSIDFIDSEYTAPEDEERIREFIIDANATWGTTYFLLGGDTNRVPFRWTETPIDPGIIPNDTYYADFDDDWVVEVNVGRIPARYPSEAIAYVDKILTYEKTPPLIEYGHKALMLGFDLDAESPGEATKEFIVAQSFPPGWNVSSVYDSHTGDHKVAAIAEMDAGHNLINHIDHCNTDEMGLGSTNHDAHMGHYVVNHLVNGDRKSIVYTTGCWPNAYDDLTCIGEAWVKASGGGAIAFVGNSRFGWYQPGNIHALSNYYDEQFFEQLLTEDKYHLGECFTGHKNTFVPGGDTGQYIFTELTLLGDPEMPVWTNDPQELVVTCPTVIPLGFDDFTVRVETGARASVSDATVCLWKEDEGIYLTGTTDYTGEVTFAPAPATEGVMMVTVTKRDCLPSLCDVVVDTDAASVEGEVVGAAVSTHLYASNGNPFRGSMHIRYDLARPGRVELGVFDLSGRQVRSLVNGDVAAGQQSISWNGKDDRGRELPAGVYMYVLNAADHRAARRMVKLD</sequence>
<dbReference type="InterPro" id="IPR001769">
    <property type="entry name" value="Gingipain"/>
</dbReference>
<dbReference type="InterPro" id="IPR012600">
    <property type="entry name" value="Propeptide_C25"/>
</dbReference>
<keyword evidence="7" id="KW-1185">Reference proteome</keyword>
<dbReference type="InterPro" id="IPR013783">
    <property type="entry name" value="Ig-like_fold"/>
</dbReference>
<dbReference type="Gene3D" id="2.60.40.3800">
    <property type="match status" value="1"/>
</dbReference>
<dbReference type="Gene3D" id="2.60.40.4070">
    <property type="match status" value="1"/>
</dbReference>
<evidence type="ECO:0000256" key="1">
    <source>
        <dbReference type="ARBA" id="ARBA00022729"/>
    </source>
</evidence>
<dbReference type="Pfam" id="PF01364">
    <property type="entry name" value="Peptidase_C25"/>
    <property type="match status" value="1"/>
</dbReference>
<reference evidence="6 7" key="1">
    <citation type="submission" date="2024-09" db="EMBL/GenBank/DDBJ databases">
        <authorList>
            <person name="D'Angelo T."/>
        </authorList>
    </citation>
    <scope>NUCLEOTIDE SEQUENCE [LARGE SCALE GENOMIC DNA]</scope>
    <source>
        <strain evidence="6">SAG AM-320-E07</strain>
    </source>
</reference>
<dbReference type="InterPro" id="IPR029031">
    <property type="entry name" value="Gingipain_N_sf"/>
</dbReference>
<evidence type="ECO:0000313" key="6">
    <source>
        <dbReference type="EMBL" id="MFC1572076.1"/>
    </source>
</evidence>
<comment type="caution">
    <text evidence="6">The sequence shown here is derived from an EMBL/GenBank/DDBJ whole genome shotgun (WGS) entry which is preliminary data.</text>
</comment>
<organism evidence="6 7">
    <name type="scientific">Eiseniibacteriota bacterium</name>
    <dbReference type="NCBI Taxonomy" id="2212470"/>
    <lineage>
        <taxon>Bacteria</taxon>
        <taxon>Candidatus Eiseniibacteriota</taxon>
    </lineage>
</organism>
<gene>
    <name evidence="6" type="ORF">ACFL6M_00600</name>
</gene>
<dbReference type="Pfam" id="PF13860">
    <property type="entry name" value="FlgD_ig"/>
    <property type="match status" value="1"/>
</dbReference>